<feature type="domain" description="Ima1 N-terminal" evidence="8">
    <location>
        <begin position="42"/>
        <end position="168"/>
    </location>
</feature>
<dbReference type="Pfam" id="PF09779">
    <property type="entry name" value="Ima1_N"/>
    <property type="match status" value="1"/>
</dbReference>
<accession>W8BI31</accession>
<comment type="subcellular location">
    <subcellularLocation>
        <location evidence="1">Nucleus inner membrane</location>
        <topology evidence="1">Multi-pass membrane protein</topology>
    </subcellularLocation>
</comment>
<feature type="transmembrane region" description="Helical" evidence="7">
    <location>
        <begin position="314"/>
        <end position="332"/>
    </location>
</feature>
<keyword evidence="3 7" id="KW-0812">Transmembrane</keyword>
<keyword evidence="5 7" id="KW-0472">Membrane</keyword>
<evidence type="ECO:0000313" key="9">
    <source>
        <dbReference type="EMBL" id="JAB92906.1"/>
    </source>
</evidence>
<feature type="transmembrane region" description="Helical" evidence="7">
    <location>
        <begin position="216"/>
        <end position="236"/>
    </location>
</feature>
<reference evidence="9" key="1">
    <citation type="submission" date="2013-07" db="EMBL/GenBank/DDBJ databases">
        <authorList>
            <person name="Geib S."/>
        </authorList>
    </citation>
    <scope>NUCLEOTIDE SEQUENCE</scope>
</reference>
<dbReference type="GO" id="GO:0051015">
    <property type="term" value="F:actin filament binding"/>
    <property type="evidence" value="ECO:0007669"/>
    <property type="project" value="TreeGrafter"/>
</dbReference>
<evidence type="ECO:0000256" key="4">
    <source>
        <dbReference type="ARBA" id="ARBA00022989"/>
    </source>
</evidence>
<dbReference type="InterPro" id="IPR018617">
    <property type="entry name" value="Ima1_N"/>
</dbReference>
<evidence type="ECO:0000256" key="3">
    <source>
        <dbReference type="ARBA" id="ARBA00022692"/>
    </source>
</evidence>
<dbReference type="PANTHER" id="PTHR28646:SF1">
    <property type="entry name" value="TRANSMEMBRANE PROTEIN 201"/>
    <property type="match status" value="1"/>
</dbReference>
<keyword evidence="6" id="KW-0539">Nucleus</keyword>
<keyword evidence="4 7" id="KW-1133">Transmembrane helix</keyword>
<evidence type="ECO:0000259" key="8">
    <source>
        <dbReference type="Pfam" id="PF09779"/>
    </source>
</evidence>
<dbReference type="GO" id="GO:0005521">
    <property type="term" value="F:lamin binding"/>
    <property type="evidence" value="ECO:0007669"/>
    <property type="project" value="TreeGrafter"/>
</dbReference>
<dbReference type="GO" id="GO:0005637">
    <property type="term" value="C:nuclear inner membrane"/>
    <property type="evidence" value="ECO:0007669"/>
    <property type="project" value="UniProtKB-SubCell"/>
</dbReference>
<evidence type="ECO:0000256" key="1">
    <source>
        <dbReference type="ARBA" id="ARBA00004473"/>
    </source>
</evidence>
<evidence type="ECO:0000256" key="2">
    <source>
        <dbReference type="ARBA" id="ARBA00007600"/>
    </source>
</evidence>
<comment type="similarity">
    <text evidence="2">Belongs to the TMEM201 family.</text>
</comment>
<evidence type="ECO:0000256" key="5">
    <source>
        <dbReference type="ARBA" id="ARBA00023136"/>
    </source>
</evidence>
<evidence type="ECO:0000256" key="6">
    <source>
        <dbReference type="ARBA" id="ARBA00023242"/>
    </source>
</evidence>
<dbReference type="AlphaFoldDB" id="W8BI31"/>
<dbReference type="GO" id="GO:0030473">
    <property type="term" value="P:nuclear migration along microtubule"/>
    <property type="evidence" value="ECO:0007669"/>
    <property type="project" value="TreeGrafter"/>
</dbReference>
<organism evidence="9">
    <name type="scientific">Ceratitis capitata</name>
    <name type="common">Mediterranean fruit fly</name>
    <name type="synonym">Tephritis capitata</name>
    <dbReference type="NCBI Taxonomy" id="7213"/>
    <lineage>
        <taxon>Eukaryota</taxon>
        <taxon>Metazoa</taxon>
        <taxon>Ecdysozoa</taxon>
        <taxon>Arthropoda</taxon>
        <taxon>Hexapoda</taxon>
        <taxon>Insecta</taxon>
        <taxon>Pterygota</taxon>
        <taxon>Neoptera</taxon>
        <taxon>Endopterygota</taxon>
        <taxon>Diptera</taxon>
        <taxon>Brachycera</taxon>
        <taxon>Muscomorpha</taxon>
        <taxon>Tephritoidea</taxon>
        <taxon>Tephritidae</taxon>
        <taxon>Ceratitis</taxon>
        <taxon>Ceratitis</taxon>
    </lineage>
</organism>
<feature type="transmembrane region" description="Helical" evidence="7">
    <location>
        <begin position="339"/>
        <end position="357"/>
    </location>
</feature>
<dbReference type="PANTHER" id="PTHR28646">
    <property type="entry name" value="TRANSMEMBRANE PROTEIN 201"/>
    <property type="match status" value="1"/>
</dbReference>
<reference evidence="9" key="2">
    <citation type="journal article" date="2014" name="BMC Genomics">
        <title>A genomic perspective to assessing quality of mass-reared SIT flies used in Mediterranean fruit fly (Ceratitis capitata) eradication in California.</title>
        <authorList>
            <person name="Calla B."/>
            <person name="Hall B."/>
            <person name="Hou S."/>
            <person name="Geib S.M."/>
        </authorList>
    </citation>
    <scope>NUCLEOTIDE SEQUENCE</scope>
</reference>
<dbReference type="EMBL" id="GAMC01013649">
    <property type="protein sequence ID" value="JAB92906.1"/>
    <property type="molecule type" value="mRNA"/>
</dbReference>
<evidence type="ECO:0000256" key="7">
    <source>
        <dbReference type="SAM" id="Phobius"/>
    </source>
</evidence>
<gene>
    <name evidence="9" type="primary">TM201</name>
</gene>
<sequence length="797" mass="89955">MYNQLLLSLAVSAVPILAFAFVGLLLLHKLYVKIRSKFDATVNCWFCNQNARVPYLESNSWTCPHCEQYNGFNKDGDYNREISEIQPLDSSNISACSIRRDISGDASGLALSEPRNGFCNECNEAQRLKVEKLAQFEPKYESHFDEELKAFKVKLEEQYRLCRSCEQHLGKVLHEKKKMVLGSKFLDFIIKGAESLKQPHFRQVRHVQRQHWKRRLSLHITLLTIVNLFCLCYMLPTLSREHLEAVLGDRVGKQLFLGLSHVLALLRMLNTYISHICTHPVLEKCKLFGRTIFMMLLYSLGLKMPQMARINFNSLYVLTYPFAMLAMCFGYKIMDGFKLTRFTFLLALWSVFAGGLIEEKLYFSTNILMLSASMFTLVLTLTNEVDLSPKLHDTSTKSFHKIYSDDYLSDDDTISMLSTQFNCSNASTVRSASMRGRPSPTQKSRLYKSPITSSSFSLNNMTNKQFSPNSSFKSAYCDLQPHSQSIRSQYAASSIGDFNTALSSATLTSRDPYFILNTELNNHERVRSPMFGLSGNNTGNVNPNTSLLNSTFSGTSNERVMQKQNNTFYGQHRFGSNMSHRNFTANSAALHSPFSLSNNTAYQRRPASTNLLTPSRFSTTMLAQTTAPNTNFLSAEFNQVNTLFPEPRQPMTTIGENLSRASSQSSGFESQNDRLNVSRENSFTAENNEIAHHTTGLDATRAFQPIDAGSRTAFSPRPSLLTNPHLVTPLTVNCGMASSLGVSQTPSELWAAPAQKKNLSGQDIFNLRKINDELPLPTYRYKSGDLLRKWKESQLIS</sequence>
<name>W8BI31_CERCA</name>
<feature type="transmembrane region" description="Helical" evidence="7">
    <location>
        <begin position="256"/>
        <end position="273"/>
    </location>
</feature>
<feature type="transmembrane region" description="Helical" evidence="7">
    <location>
        <begin position="6"/>
        <end position="27"/>
    </location>
</feature>
<protein>
    <submittedName>
        <fullName evidence="9">Transmembrane protein 201</fullName>
    </submittedName>
</protein>
<dbReference type="OrthoDB" id="5966927at2759"/>
<dbReference type="KEGG" id="ccat:101458620"/>
<proteinExistence type="evidence at transcript level"/>
<dbReference type="InterPro" id="IPR040041">
    <property type="entry name" value="TMEM201"/>
</dbReference>
<feature type="transmembrane region" description="Helical" evidence="7">
    <location>
        <begin position="363"/>
        <end position="382"/>
    </location>
</feature>
<dbReference type="GeneID" id="101458620"/>